<dbReference type="AlphaFoldDB" id="A0A5J4NZ04"/>
<dbReference type="Proteomes" id="UP000324629">
    <property type="component" value="Unassembled WGS sequence"/>
</dbReference>
<comment type="caution">
    <text evidence="1">The sequence shown here is derived from an EMBL/GenBank/DDBJ whole genome shotgun (WGS) entry which is preliminary data.</text>
</comment>
<dbReference type="GO" id="GO:0005096">
    <property type="term" value="F:GTPase activator activity"/>
    <property type="evidence" value="ECO:0007669"/>
    <property type="project" value="InterPro"/>
</dbReference>
<evidence type="ECO:0000313" key="2">
    <source>
        <dbReference type="Proteomes" id="UP000324629"/>
    </source>
</evidence>
<gene>
    <name evidence="1" type="ORF">DEA37_0009884</name>
</gene>
<dbReference type="SUPFAM" id="SSF111347">
    <property type="entry name" value="Rap/Ran-GAP"/>
    <property type="match status" value="1"/>
</dbReference>
<dbReference type="InterPro" id="IPR035974">
    <property type="entry name" value="Rap/Ran-GAP_sf"/>
</dbReference>
<sequence length="154" mass="17515">MLYSLNVFAEESVPIFGPSLPNPQQFTNPQQFREFLLVKRKLSSIFPPEHNDFLKAAVTHNHIRILPTPFFSRTPPEPKQSGAICRRAFSDVVIDSFNGITTGREQNRHDEYIRYGQMLKLNTIIRGDAPTSCITSGQSKKNVSNLLCFDTPYL</sequence>
<dbReference type="GO" id="GO:0051056">
    <property type="term" value="P:regulation of small GTPase mediated signal transduction"/>
    <property type="evidence" value="ECO:0007669"/>
    <property type="project" value="InterPro"/>
</dbReference>
<dbReference type="EMBL" id="QNGE01000414">
    <property type="protein sequence ID" value="KAA3680542.1"/>
    <property type="molecule type" value="Genomic_DNA"/>
</dbReference>
<proteinExistence type="predicted"/>
<accession>A0A5J4NZ04</accession>
<evidence type="ECO:0000313" key="1">
    <source>
        <dbReference type="EMBL" id="KAA3680542.1"/>
    </source>
</evidence>
<protein>
    <submittedName>
        <fullName evidence="1">Uncharacterized protein</fullName>
    </submittedName>
</protein>
<reference evidence="1 2" key="1">
    <citation type="journal article" date="2019" name="Gigascience">
        <title>Whole-genome sequence of the oriental lung fluke Paragonimus westermani.</title>
        <authorList>
            <person name="Oey H."/>
            <person name="Zakrzewski M."/>
            <person name="Narain K."/>
            <person name="Devi K.R."/>
            <person name="Agatsuma T."/>
            <person name="Nawaratna S."/>
            <person name="Gobert G.N."/>
            <person name="Jones M.K."/>
            <person name="Ragan M.A."/>
            <person name="McManus D.P."/>
            <person name="Krause L."/>
        </authorList>
    </citation>
    <scope>NUCLEOTIDE SEQUENCE [LARGE SCALE GENOMIC DNA]</scope>
    <source>
        <strain evidence="1 2">IND2009</strain>
    </source>
</reference>
<name>A0A5J4NZ04_9TREM</name>
<keyword evidence="2" id="KW-1185">Reference proteome</keyword>
<organism evidence="1 2">
    <name type="scientific">Paragonimus westermani</name>
    <dbReference type="NCBI Taxonomy" id="34504"/>
    <lineage>
        <taxon>Eukaryota</taxon>
        <taxon>Metazoa</taxon>
        <taxon>Spiralia</taxon>
        <taxon>Lophotrochozoa</taxon>
        <taxon>Platyhelminthes</taxon>
        <taxon>Trematoda</taxon>
        <taxon>Digenea</taxon>
        <taxon>Plagiorchiida</taxon>
        <taxon>Troglotremata</taxon>
        <taxon>Troglotrematidae</taxon>
        <taxon>Paragonimus</taxon>
    </lineage>
</organism>